<feature type="binding site" evidence="3">
    <location>
        <position position="103"/>
    </location>
    <ligand>
        <name>substrate</name>
    </ligand>
</feature>
<evidence type="ECO:0000256" key="3">
    <source>
        <dbReference type="PIRSR" id="PIRSR605511-2"/>
    </source>
</evidence>
<accession>A0A238KYV3</accession>
<dbReference type="AlphaFoldDB" id="A0A238KYV3"/>
<organism evidence="5 6">
    <name type="scientific">Maliponia aquimaris</name>
    <dbReference type="NCBI Taxonomy" id="1673631"/>
    <lineage>
        <taxon>Bacteria</taxon>
        <taxon>Pseudomonadati</taxon>
        <taxon>Pseudomonadota</taxon>
        <taxon>Alphaproteobacteria</taxon>
        <taxon>Rhodobacterales</taxon>
        <taxon>Paracoccaceae</taxon>
        <taxon>Maliponia</taxon>
    </lineage>
</organism>
<sequence>MGKSAIRAELALDCRNSHGEGVFWNAADGRVWWTDIEGRALWWFEPAGGKSGRLEMPDRVCCFAPRKDGGLIVAFAQSVVLLDLATGASETIHAFEPDSPDTRLNDGRTDRQGRLIVGGMNEATGAADSSVIRIDPDGTVTTLIDVVACANSTCFSADGRTMYFADTPERTIRAYDYDPATGDLEAMRLHADFTGEPGLPDGSCVDVEGGVWNAEWQGRRVVRVAPDGRIDRVIEVPTWKPTCCAFGGPELDTLFITTSRLMSSPEDLAADPHAGGLFAVKPGVRGVPDAPFGG</sequence>
<keyword evidence="3" id="KW-0862">Zinc</keyword>
<dbReference type="EC" id="3.1.1.15" evidence="5"/>
<keyword evidence="3" id="KW-0479">Metal-binding</keyword>
<feature type="active site" description="Proton donor/acceptor" evidence="2">
    <location>
        <position position="201"/>
    </location>
</feature>
<feature type="binding site" evidence="3">
    <location>
        <position position="151"/>
    </location>
    <ligand>
        <name>a divalent metal cation</name>
        <dbReference type="ChEBI" id="CHEBI:60240"/>
    </ligand>
</feature>
<dbReference type="GO" id="GO:0004341">
    <property type="term" value="F:gluconolactonase activity"/>
    <property type="evidence" value="ECO:0007669"/>
    <property type="project" value="TreeGrafter"/>
</dbReference>
<comment type="cofactor">
    <cofactor evidence="3">
        <name>Zn(2+)</name>
        <dbReference type="ChEBI" id="CHEBI:29105"/>
    </cofactor>
    <text evidence="3">Binds 1 divalent metal cation per subunit.</text>
</comment>
<feature type="binding site" evidence="3">
    <location>
        <position position="105"/>
    </location>
    <ligand>
        <name>substrate</name>
    </ligand>
</feature>
<dbReference type="Pfam" id="PF08450">
    <property type="entry name" value="SGL"/>
    <property type="match status" value="1"/>
</dbReference>
<proteinExistence type="inferred from homology"/>
<name>A0A238KYV3_9RHOB</name>
<dbReference type="PRINTS" id="PR01790">
    <property type="entry name" value="SMP30FAMILY"/>
</dbReference>
<keyword evidence="6" id="KW-1185">Reference proteome</keyword>
<feature type="domain" description="SMP-30/Gluconolactonase/LRE-like region" evidence="4">
    <location>
        <begin position="19"/>
        <end position="259"/>
    </location>
</feature>
<dbReference type="RefSeq" id="WP_245853479.1">
    <property type="nucleotide sequence ID" value="NZ_FXYF01000012.1"/>
</dbReference>
<evidence type="ECO:0000313" key="5">
    <source>
        <dbReference type="EMBL" id="SMX47820.1"/>
    </source>
</evidence>
<dbReference type="GO" id="GO:0050021">
    <property type="term" value="F:L-arabinonolactonase activity"/>
    <property type="evidence" value="ECO:0007669"/>
    <property type="project" value="UniProtKB-EC"/>
</dbReference>
<dbReference type="GO" id="GO:0019853">
    <property type="term" value="P:L-ascorbic acid biosynthetic process"/>
    <property type="evidence" value="ECO:0007669"/>
    <property type="project" value="TreeGrafter"/>
</dbReference>
<evidence type="ECO:0000259" key="4">
    <source>
        <dbReference type="Pfam" id="PF08450"/>
    </source>
</evidence>
<keyword evidence="5" id="KW-0378">Hydrolase</keyword>
<evidence type="ECO:0000256" key="2">
    <source>
        <dbReference type="PIRSR" id="PIRSR605511-1"/>
    </source>
</evidence>
<dbReference type="SUPFAM" id="SSF63829">
    <property type="entry name" value="Calcium-dependent phosphotriesterase"/>
    <property type="match status" value="1"/>
</dbReference>
<dbReference type="PANTHER" id="PTHR10907">
    <property type="entry name" value="REGUCALCIN"/>
    <property type="match status" value="1"/>
</dbReference>
<comment type="similarity">
    <text evidence="1">Belongs to the SMP-30/CGR1 family.</text>
</comment>
<reference evidence="5 6" key="1">
    <citation type="submission" date="2017-05" db="EMBL/GenBank/DDBJ databases">
        <authorList>
            <person name="Song R."/>
            <person name="Chenine A.L."/>
            <person name="Ruprecht R.M."/>
        </authorList>
    </citation>
    <scope>NUCLEOTIDE SEQUENCE [LARGE SCALE GENOMIC DNA]</scope>
    <source>
        <strain evidence="5 6">CECT 8898</strain>
    </source>
</reference>
<dbReference type="GO" id="GO:0005509">
    <property type="term" value="F:calcium ion binding"/>
    <property type="evidence" value="ECO:0007669"/>
    <property type="project" value="TreeGrafter"/>
</dbReference>
<dbReference type="Proteomes" id="UP000207598">
    <property type="component" value="Unassembled WGS sequence"/>
</dbReference>
<dbReference type="InterPro" id="IPR005511">
    <property type="entry name" value="SMP-30"/>
</dbReference>
<dbReference type="InterPro" id="IPR013658">
    <property type="entry name" value="SGL"/>
</dbReference>
<dbReference type="InterPro" id="IPR011042">
    <property type="entry name" value="6-blade_b-propeller_TolB-like"/>
</dbReference>
<gene>
    <name evidence="5" type="primary">araB_2</name>
    <name evidence="5" type="ORF">MAA8898_03766</name>
</gene>
<feature type="binding site" evidence="3">
    <location>
        <position position="201"/>
    </location>
    <ligand>
        <name>a divalent metal cation</name>
        <dbReference type="ChEBI" id="CHEBI:60240"/>
    </ligand>
</feature>
<dbReference type="EMBL" id="FXYF01000012">
    <property type="protein sequence ID" value="SMX47820.1"/>
    <property type="molecule type" value="Genomic_DNA"/>
</dbReference>
<feature type="binding site" evidence="3">
    <location>
        <position position="20"/>
    </location>
    <ligand>
        <name>a divalent metal cation</name>
        <dbReference type="ChEBI" id="CHEBI:60240"/>
    </ligand>
</feature>
<evidence type="ECO:0000313" key="6">
    <source>
        <dbReference type="Proteomes" id="UP000207598"/>
    </source>
</evidence>
<dbReference type="PANTHER" id="PTHR10907:SF47">
    <property type="entry name" value="REGUCALCIN"/>
    <property type="match status" value="1"/>
</dbReference>
<evidence type="ECO:0000256" key="1">
    <source>
        <dbReference type="ARBA" id="ARBA00008853"/>
    </source>
</evidence>
<protein>
    <submittedName>
        <fullName evidence="5">L-arabinolactonase</fullName>
        <ecNumber evidence="5">3.1.1.15</ecNumber>
    </submittedName>
</protein>
<dbReference type="Gene3D" id="2.120.10.30">
    <property type="entry name" value="TolB, C-terminal domain"/>
    <property type="match status" value="1"/>
</dbReference>